<evidence type="ECO:0000259" key="12">
    <source>
        <dbReference type="PROSITE" id="PS50109"/>
    </source>
</evidence>
<gene>
    <name evidence="14" type="ORF">C0630_03320</name>
</gene>
<dbReference type="PROSITE" id="PS50109">
    <property type="entry name" value="HIS_KIN"/>
    <property type="match status" value="1"/>
</dbReference>
<reference evidence="14 15" key="1">
    <citation type="submission" date="2017-11" db="EMBL/GenBank/DDBJ databases">
        <title>Genome-resolved metagenomics identifies genetic mobility, metabolic interactions, and unexpected diversity in perchlorate-reducing communities.</title>
        <authorList>
            <person name="Barnum T.P."/>
            <person name="Figueroa I.A."/>
            <person name="Carlstrom C.I."/>
            <person name="Lucas L.N."/>
            <person name="Engelbrektson A.L."/>
            <person name="Coates J.D."/>
        </authorList>
    </citation>
    <scope>NUCLEOTIDE SEQUENCE [LARGE SCALE GENOMIC DNA]</scope>
    <source>
        <strain evidence="14">BM301</strain>
    </source>
</reference>
<dbReference type="Gene3D" id="1.10.287.130">
    <property type="match status" value="1"/>
</dbReference>
<dbReference type="GO" id="GO:0005886">
    <property type="term" value="C:plasma membrane"/>
    <property type="evidence" value="ECO:0007669"/>
    <property type="project" value="TreeGrafter"/>
</dbReference>
<feature type="transmembrane region" description="Helical" evidence="11">
    <location>
        <begin position="134"/>
        <end position="161"/>
    </location>
</feature>
<dbReference type="InterPro" id="IPR036890">
    <property type="entry name" value="HATPase_C_sf"/>
</dbReference>
<accession>A0A2N6D0J5</accession>
<dbReference type="Pfam" id="PF02518">
    <property type="entry name" value="HATPase_c"/>
    <property type="match status" value="1"/>
</dbReference>
<dbReference type="CDD" id="cd00082">
    <property type="entry name" value="HisKA"/>
    <property type="match status" value="1"/>
</dbReference>
<dbReference type="InterPro" id="IPR050428">
    <property type="entry name" value="TCS_sensor_his_kinase"/>
</dbReference>
<dbReference type="InterPro" id="IPR003661">
    <property type="entry name" value="HisK_dim/P_dom"/>
</dbReference>
<feature type="domain" description="Histidine kinase" evidence="12">
    <location>
        <begin position="219"/>
        <end position="424"/>
    </location>
</feature>
<dbReference type="SMART" id="SM00387">
    <property type="entry name" value="HATPase_c"/>
    <property type="match status" value="1"/>
</dbReference>
<feature type="domain" description="HAMP" evidence="13">
    <location>
        <begin position="158"/>
        <end position="211"/>
    </location>
</feature>
<name>A0A2N6D0J5_9GAMM</name>
<keyword evidence="6 11" id="KW-0812">Transmembrane</keyword>
<dbReference type="InterPro" id="IPR003660">
    <property type="entry name" value="HAMP_dom"/>
</dbReference>
<evidence type="ECO:0000256" key="9">
    <source>
        <dbReference type="ARBA" id="ARBA00023012"/>
    </source>
</evidence>
<evidence type="ECO:0000256" key="3">
    <source>
        <dbReference type="ARBA" id="ARBA00012438"/>
    </source>
</evidence>
<keyword evidence="5" id="KW-0808">Transferase</keyword>
<evidence type="ECO:0000313" key="14">
    <source>
        <dbReference type="EMBL" id="PLX63195.1"/>
    </source>
</evidence>
<evidence type="ECO:0000256" key="5">
    <source>
        <dbReference type="ARBA" id="ARBA00022679"/>
    </source>
</evidence>
<dbReference type="Gene3D" id="3.30.565.10">
    <property type="entry name" value="Histidine kinase-like ATPase, C-terminal domain"/>
    <property type="match status" value="1"/>
</dbReference>
<comment type="catalytic activity">
    <reaction evidence="1">
        <text>ATP + protein L-histidine = ADP + protein N-phospho-L-histidine.</text>
        <dbReference type="EC" id="2.7.13.3"/>
    </reaction>
</comment>
<evidence type="ECO:0000256" key="4">
    <source>
        <dbReference type="ARBA" id="ARBA00022553"/>
    </source>
</evidence>
<sequence>MAASWTLRNRVAITLALFGAVVSLALATTIYFASHDLEARLIDDTLTAELDDYVARRQRNPLSLPEHTATIRAYVVAAQGGTRPIPDEIKTLAPGRHHLVVDDISYRAAVRKVRDQRFVVLYDTSALHQRETSFLILLSGSVLIVTLISALAGRWLAALIIAPVTELARRVAQLHPEDEPTTLAREFPWVEIHQLAGDFDTYLRRLHDFIERERLFTGDVSHELRTPIAVINGATELMMLDTTLDDKNRNRVARISRAAIEMGEISAALLALAREQGDAGSTSTECDVLPVVKEVIERYRDLFRHKPVTLVLDVGAPAHIQVDHAILSMVLGNLLRNALSFTERGEVRIRLDADNIRVEDSGPGLGTENPTELFQPYVRGSRSRGAGLGLSLVWRLCEHEGWRIILENRPDGGTLAQLSLTSGN</sequence>
<dbReference type="InterPro" id="IPR036097">
    <property type="entry name" value="HisK_dim/P_sf"/>
</dbReference>
<keyword evidence="4" id="KW-0597">Phosphoprotein</keyword>
<dbReference type="InterPro" id="IPR003594">
    <property type="entry name" value="HATPase_dom"/>
</dbReference>
<evidence type="ECO:0000256" key="7">
    <source>
        <dbReference type="ARBA" id="ARBA00022777"/>
    </source>
</evidence>
<dbReference type="PRINTS" id="PR00344">
    <property type="entry name" value="BCTRLSENSOR"/>
</dbReference>
<dbReference type="STRING" id="1111735.GCA_000428045_01308"/>
<protein>
    <recommendedName>
        <fullName evidence="3">histidine kinase</fullName>
        <ecNumber evidence="3">2.7.13.3</ecNumber>
    </recommendedName>
</protein>
<organism evidence="14 15">
    <name type="scientific">Sedimenticola selenatireducens</name>
    <dbReference type="NCBI Taxonomy" id="191960"/>
    <lineage>
        <taxon>Bacteria</taxon>
        <taxon>Pseudomonadati</taxon>
        <taxon>Pseudomonadota</taxon>
        <taxon>Gammaproteobacteria</taxon>
        <taxon>Chromatiales</taxon>
        <taxon>Sedimenticolaceae</taxon>
        <taxon>Sedimenticola</taxon>
    </lineage>
</organism>
<dbReference type="RefSeq" id="WP_273437803.1">
    <property type="nucleotide sequence ID" value="NZ_PKUN01000002.1"/>
</dbReference>
<dbReference type="InterPro" id="IPR004358">
    <property type="entry name" value="Sig_transdc_His_kin-like_C"/>
</dbReference>
<dbReference type="Pfam" id="PF00512">
    <property type="entry name" value="HisKA"/>
    <property type="match status" value="1"/>
</dbReference>
<evidence type="ECO:0000313" key="15">
    <source>
        <dbReference type="Proteomes" id="UP000235015"/>
    </source>
</evidence>
<dbReference type="PANTHER" id="PTHR45436">
    <property type="entry name" value="SENSOR HISTIDINE KINASE YKOH"/>
    <property type="match status" value="1"/>
</dbReference>
<dbReference type="PANTHER" id="PTHR45436:SF16">
    <property type="entry name" value="HISTIDINE KINASE"/>
    <property type="match status" value="1"/>
</dbReference>
<proteinExistence type="predicted"/>
<evidence type="ECO:0000259" key="13">
    <source>
        <dbReference type="PROSITE" id="PS50885"/>
    </source>
</evidence>
<dbReference type="GO" id="GO:0000155">
    <property type="term" value="F:phosphorelay sensor kinase activity"/>
    <property type="evidence" value="ECO:0007669"/>
    <property type="project" value="InterPro"/>
</dbReference>
<evidence type="ECO:0000256" key="11">
    <source>
        <dbReference type="SAM" id="Phobius"/>
    </source>
</evidence>
<comment type="caution">
    <text evidence="14">The sequence shown here is derived from an EMBL/GenBank/DDBJ whole genome shotgun (WGS) entry which is preliminary data.</text>
</comment>
<dbReference type="SMART" id="SM00388">
    <property type="entry name" value="HisKA"/>
    <property type="match status" value="1"/>
</dbReference>
<dbReference type="EMBL" id="PKUN01000002">
    <property type="protein sequence ID" value="PLX63195.1"/>
    <property type="molecule type" value="Genomic_DNA"/>
</dbReference>
<evidence type="ECO:0000256" key="1">
    <source>
        <dbReference type="ARBA" id="ARBA00000085"/>
    </source>
</evidence>
<dbReference type="InterPro" id="IPR005467">
    <property type="entry name" value="His_kinase_dom"/>
</dbReference>
<keyword evidence="8 11" id="KW-1133">Transmembrane helix</keyword>
<dbReference type="EC" id="2.7.13.3" evidence="3"/>
<evidence type="ECO:0000256" key="8">
    <source>
        <dbReference type="ARBA" id="ARBA00022989"/>
    </source>
</evidence>
<evidence type="ECO:0000256" key="6">
    <source>
        <dbReference type="ARBA" id="ARBA00022692"/>
    </source>
</evidence>
<evidence type="ECO:0000256" key="10">
    <source>
        <dbReference type="ARBA" id="ARBA00023136"/>
    </source>
</evidence>
<keyword evidence="9" id="KW-0902">Two-component regulatory system</keyword>
<dbReference type="PROSITE" id="PS50885">
    <property type="entry name" value="HAMP"/>
    <property type="match status" value="1"/>
</dbReference>
<evidence type="ECO:0000256" key="2">
    <source>
        <dbReference type="ARBA" id="ARBA00004370"/>
    </source>
</evidence>
<dbReference type="SUPFAM" id="SSF55874">
    <property type="entry name" value="ATPase domain of HSP90 chaperone/DNA topoisomerase II/histidine kinase"/>
    <property type="match status" value="1"/>
</dbReference>
<comment type="subcellular location">
    <subcellularLocation>
        <location evidence="2">Membrane</location>
    </subcellularLocation>
</comment>
<dbReference type="AlphaFoldDB" id="A0A2N6D0J5"/>
<keyword evidence="10 11" id="KW-0472">Membrane</keyword>
<keyword evidence="7 14" id="KW-0418">Kinase</keyword>
<dbReference type="SUPFAM" id="SSF47384">
    <property type="entry name" value="Homodimeric domain of signal transducing histidine kinase"/>
    <property type="match status" value="1"/>
</dbReference>
<dbReference type="Proteomes" id="UP000235015">
    <property type="component" value="Unassembled WGS sequence"/>
</dbReference>